<sequence>MSRRAFTLTAIAAAFVAVVLAIVLWPRAAADPPPAPPESGASEPDATEQTRERPTAVFIGDSYTVGSGTRLVGRGFPGILGTFREWEVTNLGIAGTGYATNRDELWCPAGGCLDYAGVIPQAVEHDPDIVVVSGGRNDLAMNTVDDIEPFVVDFYTQLREALPDARIIVTSPIWDDPPPPRGLLELSDVVEREANRVGAEYLDLGDPLEGRPDLIASDGLHPNEAGLQIIAERIDELLPPAG</sequence>
<dbReference type="PANTHER" id="PTHR30383">
    <property type="entry name" value="THIOESTERASE 1/PROTEASE 1/LYSOPHOSPHOLIPASE L1"/>
    <property type="match status" value="1"/>
</dbReference>
<evidence type="ECO:0000256" key="1">
    <source>
        <dbReference type="SAM" id="MobiDB-lite"/>
    </source>
</evidence>
<dbReference type="CDD" id="cd00229">
    <property type="entry name" value="SGNH_hydrolase"/>
    <property type="match status" value="1"/>
</dbReference>
<dbReference type="InterPro" id="IPR051532">
    <property type="entry name" value="Ester_Hydrolysis_Enzymes"/>
</dbReference>
<dbReference type="Proteomes" id="UP000321749">
    <property type="component" value="Unassembled WGS sequence"/>
</dbReference>
<evidence type="ECO:0000313" key="4">
    <source>
        <dbReference type="Proteomes" id="UP000321749"/>
    </source>
</evidence>
<proteinExistence type="predicted"/>
<feature type="domain" description="SGNH hydrolase-type esterase" evidence="2">
    <location>
        <begin position="58"/>
        <end position="228"/>
    </location>
</feature>
<organism evidence="3 4">
    <name type="scientific">Agrococcus baldri</name>
    <dbReference type="NCBI Taxonomy" id="153730"/>
    <lineage>
        <taxon>Bacteria</taxon>
        <taxon>Bacillati</taxon>
        <taxon>Actinomycetota</taxon>
        <taxon>Actinomycetes</taxon>
        <taxon>Micrococcales</taxon>
        <taxon>Microbacteriaceae</taxon>
        <taxon>Agrococcus</taxon>
    </lineage>
</organism>
<evidence type="ECO:0000259" key="2">
    <source>
        <dbReference type="Pfam" id="PF13472"/>
    </source>
</evidence>
<dbReference type="EMBL" id="BJUU01000004">
    <property type="protein sequence ID" value="GEK79683.1"/>
    <property type="molecule type" value="Genomic_DNA"/>
</dbReference>
<dbReference type="InterPro" id="IPR036514">
    <property type="entry name" value="SGNH_hydro_sf"/>
</dbReference>
<keyword evidence="4" id="KW-1185">Reference proteome</keyword>
<name>A0AA87RHT7_9MICO</name>
<evidence type="ECO:0000313" key="3">
    <source>
        <dbReference type="EMBL" id="GEK79683.1"/>
    </source>
</evidence>
<dbReference type="Gene3D" id="3.40.50.1110">
    <property type="entry name" value="SGNH hydrolase"/>
    <property type="match status" value="1"/>
</dbReference>
<gene>
    <name evidence="3" type="ORF">ABA31_10340</name>
</gene>
<dbReference type="Pfam" id="PF13472">
    <property type="entry name" value="Lipase_GDSL_2"/>
    <property type="match status" value="1"/>
</dbReference>
<feature type="region of interest" description="Disordered" evidence="1">
    <location>
        <begin position="31"/>
        <end position="54"/>
    </location>
</feature>
<comment type="caution">
    <text evidence="3">The sequence shown here is derived from an EMBL/GenBank/DDBJ whole genome shotgun (WGS) entry which is preliminary data.</text>
</comment>
<accession>A0AA87RHT7</accession>
<dbReference type="InterPro" id="IPR013830">
    <property type="entry name" value="SGNH_hydro"/>
</dbReference>
<dbReference type="SUPFAM" id="SSF52266">
    <property type="entry name" value="SGNH hydrolase"/>
    <property type="match status" value="1"/>
</dbReference>
<protein>
    <recommendedName>
        <fullName evidence="2">SGNH hydrolase-type esterase domain-containing protein</fullName>
    </recommendedName>
</protein>
<dbReference type="AlphaFoldDB" id="A0AA87RHT7"/>
<reference evidence="3 4" key="1">
    <citation type="submission" date="2019-07" db="EMBL/GenBank/DDBJ databases">
        <title>Whole genome shotgun sequence of Agrococcus baldri NBRC 103055.</title>
        <authorList>
            <person name="Hosoyama A."/>
            <person name="Uohara A."/>
            <person name="Ohji S."/>
            <person name="Ichikawa N."/>
        </authorList>
    </citation>
    <scope>NUCLEOTIDE SEQUENCE [LARGE SCALE GENOMIC DNA]</scope>
    <source>
        <strain evidence="3 4">NBRC 103055</strain>
    </source>
</reference>
<dbReference type="RefSeq" id="WP_146793293.1">
    <property type="nucleotide sequence ID" value="NZ_BJUU01000004.1"/>
</dbReference>